<dbReference type="AlphaFoldDB" id="A0A382XFB8"/>
<dbReference type="EMBL" id="UINC01167271">
    <property type="protein sequence ID" value="SVD69683.1"/>
    <property type="molecule type" value="Genomic_DNA"/>
</dbReference>
<protein>
    <recommendedName>
        <fullName evidence="5">SDR family NAD(P)-dependent oxidoreductase</fullName>
    </recommendedName>
</protein>
<gene>
    <name evidence="4" type="ORF">METZ01_LOCUS422537</name>
</gene>
<keyword evidence="2" id="KW-0560">Oxidoreductase</keyword>
<dbReference type="GO" id="GO:0016491">
    <property type="term" value="F:oxidoreductase activity"/>
    <property type="evidence" value="ECO:0007669"/>
    <property type="project" value="UniProtKB-KW"/>
</dbReference>
<name>A0A382XFB8_9ZZZZ</name>
<evidence type="ECO:0000256" key="2">
    <source>
        <dbReference type="ARBA" id="ARBA00023002"/>
    </source>
</evidence>
<dbReference type="Pfam" id="PF00106">
    <property type="entry name" value="adh_short"/>
    <property type="match status" value="1"/>
</dbReference>
<comment type="similarity">
    <text evidence="1">Belongs to the short-chain dehydrogenases/reductases (SDR) family.</text>
</comment>
<evidence type="ECO:0000256" key="3">
    <source>
        <dbReference type="SAM" id="Phobius"/>
    </source>
</evidence>
<dbReference type="InterPro" id="IPR036291">
    <property type="entry name" value="NAD(P)-bd_dom_sf"/>
</dbReference>
<feature type="non-terminal residue" evidence="4">
    <location>
        <position position="146"/>
    </location>
</feature>
<evidence type="ECO:0008006" key="5">
    <source>
        <dbReference type="Google" id="ProtNLM"/>
    </source>
</evidence>
<evidence type="ECO:0000256" key="1">
    <source>
        <dbReference type="ARBA" id="ARBA00006484"/>
    </source>
</evidence>
<accession>A0A382XFB8</accession>
<organism evidence="4">
    <name type="scientific">marine metagenome</name>
    <dbReference type="NCBI Taxonomy" id="408172"/>
    <lineage>
        <taxon>unclassified sequences</taxon>
        <taxon>metagenomes</taxon>
        <taxon>ecological metagenomes</taxon>
    </lineage>
</organism>
<proteinExistence type="inferred from homology"/>
<keyword evidence="3" id="KW-0472">Membrane</keyword>
<dbReference type="PANTHER" id="PTHR44196">
    <property type="entry name" value="DEHYDROGENASE/REDUCTASE SDR FAMILY MEMBER 7B"/>
    <property type="match status" value="1"/>
</dbReference>
<dbReference type="InterPro" id="IPR002347">
    <property type="entry name" value="SDR_fam"/>
</dbReference>
<reference evidence="4" key="1">
    <citation type="submission" date="2018-05" db="EMBL/GenBank/DDBJ databases">
        <authorList>
            <person name="Lanie J.A."/>
            <person name="Ng W.-L."/>
            <person name="Kazmierczak K.M."/>
            <person name="Andrzejewski T.M."/>
            <person name="Davidsen T.M."/>
            <person name="Wayne K.J."/>
            <person name="Tettelin H."/>
            <person name="Glass J.I."/>
            <person name="Rusch D."/>
            <person name="Podicherti R."/>
            <person name="Tsui H.-C.T."/>
            <person name="Winkler M.E."/>
        </authorList>
    </citation>
    <scope>NUCLEOTIDE SEQUENCE</scope>
</reference>
<feature type="transmembrane region" description="Helical" evidence="3">
    <location>
        <begin position="20"/>
        <end position="40"/>
    </location>
</feature>
<keyword evidence="3" id="KW-1133">Transmembrane helix</keyword>
<dbReference type="GO" id="GO:0016020">
    <property type="term" value="C:membrane"/>
    <property type="evidence" value="ECO:0007669"/>
    <property type="project" value="TreeGrafter"/>
</dbReference>
<dbReference type="PANTHER" id="PTHR44196:SF1">
    <property type="entry name" value="DEHYDROGENASE_REDUCTASE SDR FAMILY MEMBER 7B"/>
    <property type="match status" value="1"/>
</dbReference>
<dbReference type="Gene3D" id="3.40.50.720">
    <property type="entry name" value="NAD(P)-binding Rossmann-like Domain"/>
    <property type="match status" value="1"/>
</dbReference>
<dbReference type="PRINTS" id="PR00081">
    <property type="entry name" value="GDHRDH"/>
</dbReference>
<sequence>MDPNRNTQKRTQVRFRRQPWAGGFSLWVFLAVALAVAALGCSSGPAATEPAPQAVEVPSEPQVILVTGSTSGLGRGVALELASTGAHIIVHGRNRERGQEVVNEIEQEGVGSARFYAADLASFDQVREFAETILQDYEKVDVLVNN</sequence>
<dbReference type="SUPFAM" id="SSF51735">
    <property type="entry name" value="NAD(P)-binding Rossmann-fold domains"/>
    <property type="match status" value="1"/>
</dbReference>
<keyword evidence="3" id="KW-0812">Transmembrane</keyword>
<evidence type="ECO:0000313" key="4">
    <source>
        <dbReference type="EMBL" id="SVD69683.1"/>
    </source>
</evidence>